<dbReference type="EMBL" id="CP158367">
    <property type="protein sequence ID" value="XBX74434.1"/>
    <property type="molecule type" value="Genomic_DNA"/>
</dbReference>
<sequence length="179" mass="20908">MFKYIIDEDLELRLISMEDSDEFFNLIDSNRTHLREWLPWVDGTKSVEDTKNFIKSSMNQYGANNGFQAGIWYMDKIVGIIGLHQLSWYHKNTSIGYWLAEGFQGKGIMTKACRAVIEYIFITLGLERVEIRCADKNFKSQAIPERLGFTKEGVCRNVENLYGNYVNHIVYSVLREEWV</sequence>
<dbReference type="GO" id="GO:0008999">
    <property type="term" value="F:protein-N-terminal-alanine acetyltransferase activity"/>
    <property type="evidence" value="ECO:0007669"/>
    <property type="project" value="TreeGrafter"/>
</dbReference>
<dbReference type="InterPro" id="IPR016181">
    <property type="entry name" value="Acyl_CoA_acyltransferase"/>
</dbReference>
<dbReference type="InterPro" id="IPR051908">
    <property type="entry name" value="Ribosomal_N-acetyltransferase"/>
</dbReference>
<dbReference type="PROSITE" id="PS51186">
    <property type="entry name" value="GNAT"/>
    <property type="match status" value="1"/>
</dbReference>
<dbReference type="GO" id="GO:0005737">
    <property type="term" value="C:cytoplasm"/>
    <property type="evidence" value="ECO:0007669"/>
    <property type="project" value="TreeGrafter"/>
</dbReference>
<dbReference type="PANTHER" id="PTHR43441:SF12">
    <property type="entry name" value="RIBOSOMAL N-ACETYLTRANSFERASE YDAF-RELATED"/>
    <property type="match status" value="1"/>
</dbReference>
<dbReference type="Pfam" id="PF13302">
    <property type="entry name" value="Acetyltransf_3"/>
    <property type="match status" value="1"/>
</dbReference>
<feature type="domain" description="N-acetyltransferase" evidence="1">
    <location>
        <begin position="10"/>
        <end position="176"/>
    </location>
</feature>
<dbReference type="PANTHER" id="PTHR43441">
    <property type="entry name" value="RIBOSOMAL-PROTEIN-SERINE ACETYLTRANSFERASE"/>
    <property type="match status" value="1"/>
</dbReference>
<dbReference type="GO" id="GO:1990189">
    <property type="term" value="F:protein N-terminal-serine acetyltransferase activity"/>
    <property type="evidence" value="ECO:0007669"/>
    <property type="project" value="TreeGrafter"/>
</dbReference>
<gene>
    <name evidence="2" type="ORF">PRVXT_002473</name>
</gene>
<dbReference type="Gene3D" id="3.40.630.30">
    <property type="match status" value="1"/>
</dbReference>
<accession>A0AAU7VK50</accession>
<reference evidence="2" key="1">
    <citation type="journal article" date="2013" name="Extremophiles">
        <title>Proteinivorax tanatarense gen. nov., sp. nov., an anaerobic, haloalkaliphilic, proteolytic bacterium isolated from a decaying algal bloom, and proposal of Proteinivoraceae fam. nov.</title>
        <authorList>
            <person name="Kevbrin V."/>
            <person name="Boltyanskaya Y."/>
            <person name="Zhilina T."/>
            <person name="Kolganova T."/>
            <person name="Lavrentjeva E."/>
            <person name="Kuznetsov B."/>
        </authorList>
    </citation>
    <scope>NUCLEOTIDE SEQUENCE</scope>
    <source>
        <strain evidence="2">Z-910T</strain>
    </source>
</reference>
<name>A0AAU7VK50_9FIRM</name>
<dbReference type="EC" id="2.-.-.-" evidence="2"/>
<keyword evidence="2" id="KW-0808">Transferase</keyword>
<dbReference type="AlphaFoldDB" id="A0AAU7VK50"/>
<reference evidence="2" key="2">
    <citation type="submission" date="2024-06" db="EMBL/GenBank/DDBJ databases">
        <authorList>
            <person name="Petrova K.O."/>
            <person name="Toshchakov S.V."/>
            <person name="Boltjanskaja Y.V."/>
            <person name="Kevbrin V."/>
        </authorList>
    </citation>
    <scope>NUCLEOTIDE SEQUENCE</scope>
    <source>
        <strain evidence="2">Z-910T</strain>
    </source>
</reference>
<protein>
    <submittedName>
        <fullName evidence="2">GNAT family protein</fullName>
        <ecNumber evidence="2">2.-.-.-</ecNumber>
    </submittedName>
</protein>
<evidence type="ECO:0000313" key="2">
    <source>
        <dbReference type="EMBL" id="XBX74434.1"/>
    </source>
</evidence>
<dbReference type="RefSeq" id="WP_350343186.1">
    <property type="nucleotide sequence ID" value="NZ_CP158367.1"/>
</dbReference>
<evidence type="ECO:0000259" key="1">
    <source>
        <dbReference type="PROSITE" id="PS51186"/>
    </source>
</evidence>
<dbReference type="InterPro" id="IPR000182">
    <property type="entry name" value="GNAT_dom"/>
</dbReference>
<proteinExistence type="predicted"/>
<organism evidence="2">
    <name type="scientific">Proteinivorax tanatarense</name>
    <dbReference type="NCBI Taxonomy" id="1260629"/>
    <lineage>
        <taxon>Bacteria</taxon>
        <taxon>Bacillati</taxon>
        <taxon>Bacillota</taxon>
        <taxon>Clostridia</taxon>
        <taxon>Eubacteriales</taxon>
        <taxon>Proteinivoracaceae</taxon>
        <taxon>Proteinivorax</taxon>
    </lineage>
</organism>
<dbReference type="SUPFAM" id="SSF55729">
    <property type="entry name" value="Acyl-CoA N-acyltransferases (Nat)"/>
    <property type="match status" value="1"/>
</dbReference>